<accession>A0A3P7Q3K8</accession>
<feature type="transmembrane region" description="Helical" evidence="1">
    <location>
        <begin position="60"/>
        <end position="82"/>
    </location>
</feature>
<evidence type="ECO:0008006" key="4">
    <source>
        <dbReference type="Google" id="ProtNLM"/>
    </source>
</evidence>
<evidence type="ECO:0000256" key="1">
    <source>
        <dbReference type="SAM" id="Phobius"/>
    </source>
</evidence>
<dbReference type="EMBL" id="UYRU01074855">
    <property type="protein sequence ID" value="VDN25136.1"/>
    <property type="molecule type" value="Genomic_DNA"/>
</dbReference>
<organism evidence="2 3">
    <name type="scientific">Dibothriocephalus latus</name>
    <name type="common">Fish tapeworm</name>
    <name type="synonym">Diphyllobothrium latum</name>
    <dbReference type="NCBI Taxonomy" id="60516"/>
    <lineage>
        <taxon>Eukaryota</taxon>
        <taxon>Metazoa</taxon>
        <taxon>Spiralia</taxon>
        <taxon>Lophotrochozoa</taxon>
        <taxon>Platyhelminthes</taxon>
        <taxon>Cestoda</taxon>
        <taxon>Eucestoda</taxon>
        <taxon>Diphyllobothriidea</taxon>
        <taxon>Diphyllobothriidae</taxon>
        <taxon>Dibothriocephalus</taxon>
    </lineage>
</organism>
<name>A0A3P7Q3K8_DIBLA</name>
<dbReference type="Proteomes" id="UP000281553">
    <property type="component" value="Unassembled WGS sequence"/>
</dbReference>
<reference evidence="2 3" key="1">
    <citation type="submission" date="2018-11" db="EMBL/GenBank/DDBJ databases">
        <authorList>
            <consortium name="Pathogen Informatics"/>
        </authorList>
    </citation>
    <scope>NUCLEOTIDE SEQUENCE [LARGE SCALE GENOMIC DNA]</scope>
</reference>
<evidence type="ECO:0000313" key="2">
    <source>
        <dbReference type="EMBL" id="VDN25136.1"/>
    </source>
</evidence>
<feature type="transmembrane region" description="Helical" evidence="1">
    <location>
        <begin position="141"/>
        <end position="165"/>
    </location>
</feature>
<keyword evidence="1" id="KW-1133">Transmembrane helix</keyword>
<dbReference type="AlphaFoldDB" id="A0A3P7Q3K8"/>
<keyword evidence="1" id="KW-0812">Transmembrane</keyword>
<sequence length="190" mass="21353">MSCLQCSPQHRISVVLLRRAAIFVNCALVCVGLLYMAVSTVLMVLARHLDGTQLYVYRNIPILLIVVGILACIGSVIGFCGFQQTKISLVVILYDHVERWLESIYTGEEQEEKHLKTIYLTENQGCRAAVKSLAEQRVTGFFACSIIFEFLIAANLINSVLFIFVTRQLQSESLRNLSKLGLYSRLDGQF</sequence>
<keyword evidence="1" id="KW-0472">Membrane</keyword>
<gene>
    <name evidence="2" type="ORF">DILT_LOCUS14571</name>
</gene>
<proteinExistence type="predicted"/>
<feature type="transmembrane region" description="Helical" evidence="1">
    <location>
        <begin position="20"/>
        <end position="45"/>
    </location>
</feature>
<keyword evidence="3" id="KW-1185">Reference proteome</keyword>
<protein>
    <recommendedName>
        <fullName evidence="4">Tetraspanin</fullName>
    </recommendedName>
</protein>
<evidence type="ECO:0000313" key="3">
    <source>
        <dbReference type="Proteomes" id="UP000281553"/>
    </source>
</evidence>